<feature type="transmembrane region" description="Helical" evidence="6">
    <location>
        <begin position="48"/>
        <end position="69"/>
    </location>
</feature>
<dbReference type="GO" id="GO:0044341">
    <property type="term" value="P:sodium-dependent phosphate transport"/>
    <property type="evidence" value="ECO:0007669"/>
    <property type="project" value="InterPro"/>
</dbReference>
<feature type="transmembrane region" description="Helical" evidence="6">
    <location>
        <begin position="76"/>
        <end position="96"/>
    </location>
</feature>
<keyword evidence="3 6" id="KW-0812">Transmembrane</keyword>
<feature type="transmembrane region" description="Helical" evidence="6">
    <location>
        <begin position="172"/>
        <end position="197"/>
    </location>
</feature>
<dbReference type="AlphaFoldDB" id="A0A347UGK0"/>
<evidence type="ECO:0000313" key="9">
    <source>
        <dbReference type="Proteomes" id="UP000261704"/>
    </source>
</evidence>
<proteinExistence type="predicted"/>
<feature type="domain" description="PhoU" evidence="7">
    <location>
        <begin position="343"/>
        <end position="422"/>
    </location>
</feature>
<evidence type="ECO:0000256" key="4">
    <source>
        <dbReference type="ARBA" id="ARBA00022989"/>
    </source>
</evidence>
<dbReference type="PANTHER" id="PTHR10010:SF46">
    <property type="entry name" value="SODIUM-DEPENDENT PHOSPHATE TRANSPORT PROTEIN 2B"/>
    <property type="match status" value="1"/>
</dbReference>
<accession>A0A347UGK0</accession>
<feature type="transmembrane region" description="Helical" evidence="6">
    <location>
        <begin position="102"/>
        <end position="121"/>
    </location>
</feature>
<evidence type="ECO:0000256" key="5">
    <source>
        <dbReference type="ARBA" id="ARBA00023136"/>
    </source>
</evidence>
<evidence type="ECO:0000259" key="7">
    <source>
        <dbReference type="Pfam" id="PF01895"/>
    </source>
</evidence>
<dbReference type="InterPro" id="IPR003841">
    <property type="entry name" value="Na/Pi_transpt"/>
</dbReference>
<dbReference type="Gene3D" id="1.20.58.220">
    <property type="entry name" value="Phosphate transport system protein phou homolog 2, domain 2"/>
    <property type="match status" value="1"/>
</dbReference>
<dbReference type="NCBIfam" id="NF037997">
    <property type="entry name" value="Na_Pi_symport"/>
    <property type="match status" value="1"/>
</dbReference>
<reference evidence="8 9" key="1">
    <citation type="submission" date="2018-09" db="EMBL/GenBank/DDBJ databases">
        <title>Profundibacter amoris BAR1 gen. nov., sp. nov., a new member of the Roseobacter clade isolated at Lokis Castle Vent Field on the Arctic Mid-Oceanic Ridge.</title>
        <authorList>
            <person name="Le Moine Bauer S."/>
            <person name="Sjoeberg A.G."/>
            <person name="L'Haridon S."/>
            <person name="Stokke R."/>
            <person name="Roalkvam I."/>
            <person name="Steen I.H."/>
            <person name="Dahle H."/>
        </authorList>
    </citation>
    <scope>NUCLEOTIDE SEQUENCE [LARGE SCALE GENOMIC DNA]</scope>
    <source>
        <strain evidence="8 9">BAR1</strain>
    </source>
</reference>
<comment type="subcellular location">
    <subcellularLocation>
        <location evidence="1">Cell membrane</location>
        <topology evidence="1">Multi-pass membrane protein</topology>
    </subcellularLocation>
</comment>
<feature type="transmembrane region" description="Helical" evidence="6">
    <location>
        <begin position="238"/>
        <end position="260"/>
    </location>
</feature>
<dbReference type="KEGG" id="pamo:BAR1_08555"/>
<feature type="transmembrane region" description="Helical" evidence="6">
    <location>
        <begin position="133"/>
        <end position="152"/>
    </location>
</feature>
<feature type="transmembrane region" description="Helical" evidence="6">
    <location>
        <begin position="204"/>
        <end position="226"/>
    </location>
</feature>
<keyword evidence="2" id="KW-1003">Cell membrane</keyword>
<dbReference type="Pfam" id="PF01895">
    <property type="entry name" value="PhoU"/>
    <property type="match status" value="1"/>
</dbReference>
<keyword evidence="5 6" id="KW-0472">Membrane</keyword>
<evidence type="ECO:0000256" key="3">
    <source>
        <dbReference type="ARBA" id="ARBA00022692"/>
    </source>
</evidence>
<evidence type="ECO:0000256" key="2">
    <source>
        <dbReference type="ARBA" id="ARBA00022475"/>
    </source>
</evidence>
<feature type="transmembrane region" description="Helical" evidence="6">
    <location>
        <begin position="281"/>
        <end position="299"/>
    </location>
</feature>
<protein>
    <submittedName>
        <fullName evidence="8">Na/Pi cotransporter family protein</fullName>
    </submittedName>
</protein>
<evidence type="ECO:0000256" key="1">
    <source>
        <dbReference type="ARBA" id="ARBA00004651"/>
    </source>
</evidence>
<dbReference type="PANTHER" id="PTHR10010">
    <property type="entry name" value="SOLUTE CARRIER FAMILY 34 SODIUM PHOSPHATE , MEMBER 2-RELATED"/>
    <property type="match status" value="1"/>
</dbReference>
<dbReference type="Proteomes" id="UP000261704">
    <property type="component" value="Chromosome"/>
</dbReference>
<name>A0A347UGK0_9RHOB</name>
<keyword evidence="9" id="KW-1185">Reference proteome</keyword>
<gene>
    <name evidence="8" type="ORF">BAR1_08555</name>
</gene>
<dbReference type="GO" id="GO:0005886">
    <property type="term" value="C:plasma membrane"/>
    <property type="evidence" value="ECO:0007669"/>
    <property type="project" value="UniProtKB-SubCell"/>
</dbReference>
<dbReference type="GO" id="GO:0005436">
    <property type="term" value="F:sodium:phosphate symporter activity"/>
    <property type="evidence" value="ECO:0007669"/>
    <property type="project" value="InterPro"/>
</dbReference>
<evidence type="ECO:0000313" key="8">
    <source>
        <dbReference type="EMBL" id="AXX97978.1"/>
    </source>
</evidence>
<organism evidence="8 9">
    <name type="scientific">Profundibacter amoris</name>
    <dbReference type="NCBI Taxonomy" id="2171755"/>
    <lineage>
        <taxon>Bacteria</taxon>
        <taxon>Pseudomonadati</taxon>
        <taxon>Pseudomonadota</taxon>
        <taxon>Alphaproteobacteria</taxon>
        <taxon>Rhodobacterales</taxon>
        <taxon>Paracoccaceae</taxon>
        <taxon>Profundibacter</taxon>
    </lineage>
</organism>
<dbReference type="Pfam" id="PF02690">
    <property type="entry name" value="Na_Pi_cotrans"/>
    <property type="match status" value="2"/>
</dbReference>
<dbReference type="SUPFAM" id="SSF109755">
    <property type="entry name" value="PhoU-like"/>
    <property type="match status" value="1"/>
</dbReference>
<dbReference type="InterPro" id="IPR026022">
    <property type="entry name" value="PhoU_dom"/>
</dbReference>
<dbReference type="OrthoDB" id="5778511at2"/>
<dbReference type="RefSeq" id="WP_118942634.1">
    <property type="nucleotide sequence ID" value="NZ_CP032125.1"/>
</dbReference>
<keyword evidence="4 6" id="KW-1133">Transmembrane helix</keyword>
<evidence type="ECO:0000256" key="6">
    <source>
        <dbReference type="SAM" id="Phobius"/>
    </source>
</evidence>
<dbReference type="EMBL" id="CP032125">
    <property type="protein sequence ID" value="AXX97978.1"/>
    <property type="molecule type" value="Genomic_DNA"/>
</dbReference>
<dbReference type="InterPro" id="IPR038078">
    <property type="entry name" value="PhoU-like_sf"/>
</dbReference>
<sequence>MLTFILNLAGSAALLLWSVRIIRTGVQRAFKSELRTWLRRSSGNPPLAAGTGVITAILLQSSTAVALLVTNFAAKGTIAVGVGLAMFLGADLGSAIVTQILLVRAAWLIPLLLLLGVAMFLKGQQPKVRQTGRILIGLALVLVSLDMIRMATDPIRDSAAIAPFAGYLARDVFSAFIVGALLAWAMHSSVAAVLMFVTFAAQGLLPATAAMAMVLGANLGGSFIPFTLTLGAPANARIIVIGNLLLRGGGAVIALLMLNFEVFPLDVLGASAERQSINLHLAYNLAVVLLSLPLIPPLTRFLDRILADPISPDAVRIERISALDETALDDPDRALICASREVLHIGEKVEAMLSPVLGLYETWDDATAKAIRENESEVNAMYFDTKLYLAKLHQKQIPEKTAHRSMELSSVAINLEAAGDVISKNLLGMAHKVHDKGLKFSPQGWRELCDFHDRVLSNVQLSLNVLMTNGVDAARQLVEEKETVRDVEAELQRRHLERLRKGTTESIETSNIHQETLRALKQINTAVSMVAYSILRDTGELLPSRLAEHNEEHG</sequence>